<proteinExistence type="predicted"/>
<feature type="transmembrane region" description="Helical" evidence="1">
    <location>
        <begin position="123"/>
        <end position="150"/>
    </location>
</feature>
<feature type="transmembrane region" description="Helical" evidence="1">
    <location>
        <begin position="74"/>
        <end position="91"/>
    </location>
</feature>
<evidence type="ECO:0000256" key="1">
    <source>
        <dbReference type="SAM" id="Phobius"/>
    </source>
</evidence>
<feature type="transmembrane region" description="Helical" evidence="1">
    <location>
        <begin position="98"/>
        <end position="117"/>
    </location>
</feature>
<evidence type="ECO:0000313" key="2">
    <source>
        <dbReference type="EMBL" id="KKQ78445.1"/>
    </source>
</evidence>
<evidence type="ECO:0008006" key="4">
    <source>
        <dbReference type="Google" id="ProtNLM"/>
    </source>
</evidence>
<evidence type="ECO:0000313" key="3">
    <source>
        <dbReference type="Proteomes" id="UP000034324"/>
    </source>
</evidence>
<comment type="caution">
    <text evidence="2">The sequence shown here is derived from an EMBL/GenBank/DDBJ whole genome shotgun (WGS) entry which is preliminary data.</text>
</comment>
<dbReference type="EMBL" id="LBVC01000021">
    <property type="protein sequence ID" value="KKQ78445.1"/>
    <property type="molecule type" value="Genomic_DNA"/>
</dbReference>
<feature type="transmembrane region" description="Helical" evidence="1">
    <location>
        <begin position="313"/>
        <end position="334"/>
    </location>
</feature>
<name>A0A0G0KSD4_9BACT</name>
<dbReference type="Proteomes" id="UP000034324">
    <property type="component" value="Unassembled WGS sequence"/>
</dbReference>
<protein>
    <recommendedName>
        <fullName evidence="4">Glycosyltransferase RgtA/B/C/D-like domain-containing protein</fullName>
    </recommendedName>
</protein>
<sequence length="339" mass="38678">MRGHLYIPNILTELASWNGHYFVVYPPMPAILLMPFVAIFGTSFYQPVLSIVLGAVNVLLAYTVLLKLFKSSTISLWISLLYAFGTIQWYHAEVGSSWYVAHIVALFFLWLALLEIVTKQRLFLIGLFIGAAYLARLPTILSVVFVFIYLRQTLNIKNIFLFLLGLSPGILFNGFYNYLRFGTIFDVGYSLLPIFNEPWYKYGLFSIRYLPLHLKEVFTSLPAFSKNPPFIIPSIYIMAIWFTTPAFLLIIKAKFKTKLALASLIAVIIIALPGLLHGNNGSTQFGYRFALDFMPFLLLLMASGIINRFNWQVKLLIILSVLVNLWGVIMISFLNKWVI</sequence>
<keyword evidence="1" id="KW-1133">Transmembrane helix</keyword>
<feature type="transmembrane region" description="Helical" evidence="1">
    <location>
        <begin position="20"/>
        <end position="41"/>
    </location>
</feature>
<accession>A0A0G0KSD4</accession>
<keyword evidence="1" id="KW-0472">Membrane</keyword>
<feature type="transmembrane region" description="Helical" evidence="1">
    <location>
        <begin position="48"/>
        <end position="68"/>
    </location>
</feature>
<keyword evidence="1" id="KW-0812">Transmembrane</keyword>
<feature type="transmembrane region" description="Helical" evidence="1">
    <location>
        <begin position="230"/>
        <end position="250"/>
    </location>
</feature>
<organism evidence="2 3">
    <name type="scientific">Candidatus Daviesbacteria bacterium GW2011_GWF2_38_6</name>
    <dbReference type="NCBI Taxonomy" id="1618432"/>
    <lineage>
        <taxon>Bacteria</taxon>
        <taxon>Candidatus Daviesiibacteriota</taxon>
    </lineage>
</organism>
<feature type="transmembrane region" description="Helical" evidence="1">
    <location>
        <begin position="285"/>
        <end position="306"/>
    </location>
</feature>
<gene>
    <name evidence="2" type="ORF">US99_C0021G0002</name>
</gene>
<feature type="transmembrane region" description="Helical" evidence="1">
    <location>
        <begin position="259"/>
        <end position="279"/>
    </location>
</feature>
<reference evidence="2 3" key="1">
    <citation type="journal article" date="2015" name="Nature">
        <title>rRNA introns, odd ribosomes, and small enigmatic genomes across a large radiation of phyla.</title>
        <authorList>
            <person name="Brown C.T."/>
            <person name="Hug L.A."/>
            <person name="Thomas B.C."/>
            <person name="Sharon I."/>
            <person name="Castelle C.J."/>
            <person name="Singh A."/>
            <person name="Wilkins M.J."/>
            <person name="Williams K.H."/>
            <person name="Banfield J.F."/>
        </authorList>
    </citation>
    <scope>NUCLEOTIDE SEQUENCE [LARGE SCALE GENOMIC DNA]</scope>
</reference>
<dbReference type="AlphaFoldDB" id="A0A0G0KSD4"/>
<feature type="transmembrane region" description="Helical" evidence="1">
    <location>
        <begin position="159"/>
        <end position="179"/>
    </location>
</feature>